<keyword evidence="3" id="KW-1185">Reference proteome</keyword>
<gene>
    <name evidence="2" type="ORF">V9T40_010295</name>
</gene>
<dbReference type="InterPro" id="IPR041667">
    <property type="entry name" value="Cupin_8"/>
</dbReference>
<evidence type="ECO:0000259" key="1">
    <source>
        <dbReference type="PROSITE" id="PS51184"/>
    </source>
</evidence>
<dbReference type="PROSITE" id="PS51184">
    <property type="entry name" value="JMJC"/>
    <property type="match status" value="1"/>
</dbReference>
<dbReference type="AlphaFoldDB" id="A0AAN9T8I8"/>
<comment type="caution">
    <text evidence="2">The sequence shown here is derived from an EMBL/GenBank/DDBJ whole genome shotgun (WGS) entry which is preliminary data.</text>
</comment>
<accession>A0AAN9T8I8</accession>
<evidence type="ECO:0000313" key="2">
    <source>
        <dbReference type="EMBL" id="KAK7578090.1"/>
    </source>
</evidence>
<feature type="domain" description="JmjC" evidence="1">
    <location>
        <begin position="1"/>
        <end position="146"/>
    </location>
</feature>
<name>A0AAN9T8I8_9HEMI</name>
<proteinExistence type="predicted"/>
<reference evidence="2 3" key="1">
    <citation type="submission" date="2024-03" db="EMBL/GenBank/DDBJ databases">
        <title>Adaptation during the transition from Ophiocordyceps entomopathogen to insect associate is accompanied by gene loss and intensified selection.</title>
        <authorList>
            <person name="Ward C.M."/>
            <person name="Onetto C.A."/>
            <person name="Borneman A.R."/>
        </authorList>
    </citation>
    <scope>NUCLEOTIDE SEQUENCE [LARGE SCALE GENOMIC DNA]</scope>
    <source>
        <strain evidence="2">AWRI1</strain>
        <tissue evidence="2">Single Adult Female</tissue>
    </source>
</reference>
<dbReference type="EMBL" id="JBBCAQ010000035">
    <property type="protein sequence ID" value="KAK7578090.1"/>
    <property type="molecule type" value="Genomic_DNA"/>
</dbReference>
<sequence>MNRERYKPWMVFCEGHLRADKRNIGGSSKKMHNPRKFSLQNKTNSSDVKFETAVVDVSTKQKQETPCKVQDDDMSIEMLQDQSLLGKLPENLKLNKCYVVDMNAGDVLLIPPKWWHYVENITLAASINMWIPVKDDDISRLDEALVRFLISSLTNNAPDNMKNFILNPNELDLKGGSINLQIIEFCRKTIEGASEKISVETKNDLYDSTSHKHKYKIIRPISIFEFKKILPNCSNCQYEITSEELFLEDHVDTLTTIINAFCHPDIIGQIREKFLH</sequence>
<dbReference type="SUPFAM" id="SSF51197">
    <property type="entry name" value="Clavaminate synthase-like"/>
    <property type="match status" value="1"/>
</dbReference>
<dbReference type="Pfam" id="PF13621">
    <property type="entry name" value="Cupin_8"/>
    <property type="match status" value="1"/>
</dbReference>
<dbReference type="Proteomes" id="UP001367676">
    <property type="component" value="Unassembled WGS sequence"/>
</dbReference>
<organism evidence="2 3">
    <name type="scientific">Parthenolecanium corni</name>
    <dbReference type="NCBI Taxonomy" id="536013"/>
    <lineage>
        <taxon>Eukaryota</taxon>
        <taxon>Metazoa</taxon>
        <taxon>Ecdysozoa</taxon>
        <taxon>Arthropoda</taxon>
        <taxon>Hexapoda</taxon>
        <taxon>Insecta</taxon>
        <taxon>Pterygota</taxon>
        <taxon>Neoptera</taxon>
        <taxon>Paraneoptera</taxon>
        <taxon>Hemiptera</taxon>
        <taxon>Sternorrhyncha</taxon>
        <taxon>Coccoidea</taxon>
        <taxon>Coccidae</taxon>
        <taxon>Parthenolecanium</taxon>
    </lineage>
</organism>
<dbReference type="InterPro" id="IPR003347">
    <property type="entry name" value="JmjC_dom"/>
</dbReference>
<protein>
    <recommendedName>
        <fullName evidence="1">JmjC domain-containing protein</fullName>
    </recommendedName>
</protein>
<evidence type="ECO:0000313" key="3">
    <source>
        <dbReference type="Proteomes" id="UP001367676"/>
    </source>
</evidence>
<dbReference type="Gene3D" id="2.60.120.650">
    <property type="entry name" value="Cupin"/>
    <property type="match status" value="1"/>
</dbReference>